<dbReference type="Proteomes" id="UP000812013">
    <property type="component" value="Unassembled WGS sequence"/>
</dbReference>
<feature type="region of interest" description="Disordered" evidence="1">
    <location>
        <begin position="260"/>
        <end position="279"/>
    </location>
</feature>
<comment type="caution">
    <text evidence="2">The sequence shown here is derived from an EMBL/GenBank/DDBJ whole genome shotgun (WGS) entry which is preliminary data.</text>
</comment>
<evidence type="ECO:0000256" key="1">
    <source>
        <dbReference type="SAM" id="MobiDB-lite"/>
    </source>
</evidence>
<evidence type="ECO:0008006" key="4">
    <source>
        <dbReference type="Google" id="ProtNLM"/>
    </source>
</evidence>
<organism evidence="2 3">
    <name type="scientific">Streptomyces bambusae</name>
    <dbReference type="NCBI Taxonomy" id="1550616"/>
    <lineage>
        <taxon>Bacteria</taxon>
        <taxon>Bacillati</taxon>
        <taxon>Actinomycetota</taxon>
        <taxon>Actinomycetes</taxon>
        <taxon>Kitasatosporales</taxon>
        <taxon>Streptomycetaceae</taxon>
        <taxon>Streptomyces</taxon>
    </lineage>
</organism>
<proteinExistence type="predicted"/>
<sequence length="279" mass="30262">MNHSRKIDQDAVLRARVLLLGSGGIGLKERVDAYRVLAEVSPKAYLPLLSRWLLALPAERNGFGPDTELRIVDEAVAAARRIHEDWPGRYELLTRALQARAGLLRRAGRPEESLAVCEEVAALSAEAYRAGRVASPVHGLGTLADGLTDVGRHAEAAVLRGRIVADTRAGERSAGDTFREVVRWVTALDRAGQPDAALDALAQLVADNRADLRTRSRSPHGPLWTLLCYARRLDARGGRAEEAGAARREAGEVRRARLLHTPDAADAPQRVAPAGTRVR</sequence>
<keyword evidence="3" id="KW-1185">Reference proteome</keyword>
<accession>A0ABS6ZD21</accession>
<evidence type="ECO:0000313" key="3">
    <source>
        <dbReference type="Proteomes" id="UP000812013"/>
    </source>
</evidence>
<evidence type="ECO:0000313" key="2">
    <source>
        <dbReference type="EMBL" id="MBW5485334.1"/>
    </source>
</evidence>
<dbReference type="RefSeq" id="WP_219670236.1">
    <property type="nucleotide sequence ID" value="NZ_WTFF01000240.1"/>
</dbReference>
<name>A0ABS6ZD21_9ACTN</name>
<dbReference type="EMBL" id="WTFF01000240">
    <property type="protein sequence ID" value="MBW5485334.1"/>
    <property type="molecule type" value="Genomic_DNA"/>
</dbReference>
<reference evidence="2 3" key="1">
    <citation type="submission" date="2019-12" db="EMBL/GenBank/DDBJ databases">
        <title>Genome sequence of Streptomyces bambusae.</title>
        <authorList>
            <person name="Bansal K."/>
            <person name="Choksket S."/>
            <person name="Korpole S."/>
            <person name="Patil P.B."/>
        </authorList>
    </citation>
    <scope>NUCLEOTIDE SEQUENCE [LARGE SCALE GENOMIC DNA]</scope>
    <source>
        <strain evidence="2 3">SK60</strain>
    </source>
</reference>
<protein>
    <recommendedName>
        <fullName evidence="4">Tetratricopeptide repeat protein</fullName>
    </recommendedName>
</protein>
<gene>
    <name evidence="2" type="ORF">GPJ59_26525</name>
</gene>